<accession>A0A6A6IDR7</accession>
<gene>
    <name evidence="2" type="ORF">BU26DRAFT_483685</name>
</gene>
<organism evidence="2 3">
    <name type="scientific">Trematosphaeria pertusa</name>
    <dbReference type="NCBI Taxonomy" id="390896"/>
    <lineage>
        <taxon>Eukaryota</taxon>
        <taxon>Fungi</taxon>
        <taxon>Dikarya</taxon>
        <taxon>Ascomycota</taxon>
        <taxon>Pezizomycotina</taxon>
        <taxon>Dothideomycetes</taxon>
        <taxon>Pleosporomycetidae</taxon>
        <taxon>Pleosporales</taxon>
        <taxon>Massarineae</taxon>
        <taxon>Trematosphaeriaceae</taxon>
        <taxon>Trematosphaeria</taxon>
    </lineage>
</organism>
<evidence type="ECO:0000313" key="3">
    <source>
        <dbReference type="Proteomes" id="UP000800094"/>
    </source>
</evidence>
<dbReference type="InterPro" id="IPR010730">
    <property type="entry name" value="HET"/>
</dbReference>
<evidence type="ECO:0000313" key="2">
    <source>
        <dbReference type="EMBL" id="KAF2248715.1"/>
    </source>
</evidence>
<proteinExistence type="predicted"/>
<protein>
    <submittedName>
        <fullName evidence="2">HET-domain-containing protein</fullName>
    </submittedName>
</protein>
<evidence type="ECO:0000259" key="1">
    <source>
        <dbReference type="Pfam" id="PF06985"/>
    </source>
</evidence>
<dbReference type="GeneID" id="54579157"/>
<sequence>MEHIEKHGLGLRPCSGCYDLSPGQHSRVRLRYDMMCDAAESGCVGCIHLRRAVEHCVPNVTGESVDAMILYRVSRFGENSLELEVEHCHDRIAIEFFCIPDTDCPWSNILRRDLETPGDTRSEQSLEQVRLWLDYCLRNHAPCGRNTSTMLPTRILDVSGDDPIITLRETNQQRAQYIALSHCWGPSQIIRTTTATLESHKRGVPLSALSNTFRDTVHIARALGIRYLWIDSLCIIQDSAADWECEAARMASVYSNAVLTISAVKSASGEGGLFSQNPEIELRGTNADGSPYIMMARRKIQHWYRPHTPLLSRGWVYQERLLSPRLLHFGEQELFWECMASTTCQCTGIGDAAIGGLDRYEDGLLGKQMYASIYGNSSLESVNTPDILGRLWRRMVREYSFLSLTVTSDKLPALLGLATSMEAYRNSRYLNGVWEDSLLADLLWFQIYPREARSLVTEPSWTWASVDGRIHFFDTFDLKESIVDTLCEVSLVTPDGDGDVEAGKLALRLRGEVDPMRGSIRHPKVVGGKTTIGFEDGRVFDGIIFFEDFVLSRKGSDVSDGLEVLCIPMALTSSGREYSLALKRLEQRKNVFERIGLLQIRDRARIGGVHGHQLNLEDMREGRGRAVEVI</sequence>
<dbReference type="PANTHER" id="PTHR33112:SF13">
    <property type="entry name" value="HETEROKARYON INCOMPATIBILITY DOMAIN-CONTAINING PROTEIN"/>
    <property type="match status" value="1"/>
</dbReference>
<dbReference type="Proteomes" id="UP000800094">
    <property type="component" value="Unassembled WGS sequence"/>
</dbReference>
<dbReference type="Pfam" id="PF06985">
    <property type="entry name" value="HET"/>
    <property type="match status" value="1"/>
</dbReference>
<dbReference type="EMBL" id="ML987195">
    <property type="protein sequence ID" value="KAF2248715.1"/>
    <property type="molecule type" value="Genomic_DNA"/>
</dbReference>
<name>A0A6A6IDR7_9PLEO</name>
<dbReference type="PANTHER" id="PTHR33112">
    <property type="entry name" value="DOMAIN PROTEIN, PUTATIVE-RELATED"/>
    <property type="match status" value="1"/>
</dbReference>
<dbReference type="OrthoDB" id="3486565at2759"/>
<dbReference type="AlphaFoldDB" id="A0A6A6IDR7"/>
<reference evidence="2" key="1">
    <citation type="journal article" date="2020" name="Stud. Mycol.">
        <title>101 Dothideomycetes genomes: a test case for predicting lifestyles and emergence of pathogens.</title>
        <authorList>
            <person name="Haridas S."/>
            <person name="Albert R."/>
            <person name="Binder M."/>
            <person name="Bloem J."/>
            <person name="Labutti K."/>
            <person name="Salamov A."/>
            <person name="Andreopoulos B."/>
            <person name="Baker S."/>
            <person name="Barry K."/>
            <person name="Bills G."/>
            <person name="Bluhm B."/>
            <person name="Cannon C."/>
            <person name="Castanera R."/>
            <person name="Culley D."/>
            <person name="Daum C."/>
            <person name="Ezra D."/>
            <person name="Gonzalez J."/>
            <person name="Henrissat B."/>
            <person name="Kuo A."/>
            <person name="Liang C."/>
            <person name="Lipzen A."/>
            <person name="Lutzoni F."/>
            <person name="Magnuson J."/>
            <person name="Mondo S."/>
            <person name="Nolan M."/>
            <person name="Ohm R."/>
            <person name="Pangilinan J."/>
            <person name="Park H.-J."/>
            <person name="Ramirez L."/>
            <person name="Alfaro M."/>
            <person name="Sun H."/>
            <person name="Tritt A."/>
            <person name="Yoshinaga Y."/>
            <person name="Zwiers L.-H."/>
            <person name="Turgeon B."/>
            <person name="Goodwin S."/>
            <person name="Spatafora J."/>
            <person name="Crous P."/>
            <person name="Grigoriev I."/>
        </authorList>
    </citation>
    <scope>NUCLEOTIDE SEQUENCE</scope>
    <source>
        <strain evidence="2">CBS 122368</strain>
    </source>
</reference>
<dbReference type="RefSeq" id="XP_033683719.1">
    <property type="nucleotide sequence ID" value="XM_033825827.1"/>
</dbReference>
<feature type="domain" description="Heterokaryon incompatibility" evidence="1">
    <location>
        <begin position="177"/>
        <end position="319"/>
    </location>
</feature>
<keyword evidence="3" id="KW-1185">Reference proteome</keyword>